<evidence type="ECO:0000256" key="13">
    <source>
        <dbReference type="ARBA" id="ARBA00023315"/>
    </source>
</evidence>
<keyword evidence="10" id="KW-0133">Cell shape</keyword>
<dbReference type="GO" id="GO:0046872">
    <property type="term" value="F:metal ion binding"/>
    <property type="evidence" value="ECO:0007669"/>
    <property type="project" value="UniProtKB-KW"/>
</dbReference>
<name>A0A4U7JH48_9FIRM</name>
<comment type="catalytic activity">
    <reaction evidence="16">
        <text>N-acetyl-alpha-D-glucosamine 1-phosphate + UTP + H(+) = UDP-N-acetyl-alpha-D-glucosamine + diphosphate</text>
        <dbReference type="Rhea" id="RHEA:13509"/>
        <dbReference type="ChEBI" id="CHEBI:15378"/>
        <dbReference type="ChEBI" id="CHEBI:33019"/>
        <dbReference type="ChEBI" id="CHEBI:46398"/>
        <dbReference type="ChEBI" id="CHEBI:57705"/>
        <dbReference type="ChEBI" id="CHEBI:57776"/>
        <dbReference type="EC" id="2.7.7.23"/>
    </reaction>
</comment>
<dbReference type="PANTHER" id="PTHR43584:SF3">
    <property type="entry name" value="BIFUNCTIONAL PROTEIN GLMU"/>
    <property type="match status" value="1"/>
</dbReference>
<evidence type="ECO:0000256" key="11">
    <source>
        <dbReference type="ARBA" id="ARBA00022984"/>
    </source>
</evidence>
<dbReference type="InterPro" id="IPR001451">
    <property type="entry name" value="Hexapep"/>
</dbReference>
<evidence type="ECO:0000256" key="14">
    <source>
        <dbReference type="ARBA" id="ARBA00023316"/>
    </source>
</evidence>
<dbReference type="GO" id="GO:0019134">
    <property type="term" value="F:glucosamine-1-phosphate N-acetyltransferase activity"/>
    <property type="evidence" value="ECO:0007669"/>
    <property type="project" value="UniProtKB-EC"/>
</dbReference>
<keyword evidence="12" id="KW-0511">Multifunctional enzyme</keyword>
<dbReference type="EMBL" id="CP061336">
    <property type="protein sequence ID" value="QNU67430.1"/>
    <property type="molecule type" value="Genomic_DNA"/>
</dbReference>
<evidence type="ECO:0000256" key="1">
    <source>
        <dbReference type="ARBA" id="ARBA00001946"/>
    </source>
</evidence>
<dbReference type="AlphaFoldDB" id="A0A4U7JH48"/>
<dbReference type="GO" id="GO:0003977">
    <property type="term" value="F:UDP-N-acetylglucosamine diphosphorylase activity"/>
    <property type="evidence" value="ECO:0007669"/>
    <property type="project" value="UniProtKB-EC"/>
</dbReference>
<dbReference type="InterPro" id="IPR011004">
    <property type="entry name" value="Trimer_LpxA-like_sf"/>
</dbReference>
<keyword evidence="19" id="KW-1185">Reference proteome</keyword>
<dbReference type="GO" id="GO:0006048">
    <property type="term" value="P:UDP-N-acetylglucosamine biosynthetic process"/>
    <property type="evidence" value="ECO:0007669"/>
    <property type="project" value="InterPro"/>
</dbReference>
<keyword evidence="5" id="KW-0963">Cytoplasm</keyword>
<evidence type="ECO:0000256" key="4">
    <source>
        <dbReference type="ARBA" id="ARBA00007947"/>
    </source>
</evidence>
<protein>
    <submittedName>
        <fullName evidence="18">UDP-N-acetylglucosamine pyrophosphorylase</fullName>
    </submittedName>
</protein>
<keyword evidence="6" id="KW-0808">Transferase</keyword>
<evidence type="ECO:0000256" key="2">
    <source>
        <dbReference type="ARBA" id="ARBA00004496"/>
    </source>
</evidence>
<comment type="cofactor">
    <cofactor evidence="1">
        <name>Mg(2+)</name>
        <dbReference type="ChEBI" id="CHEBI:18420"/>
    </cofactor>
</comment>
<dbReference type="GO" id="GO:0005737">
    <property type="term" value="C:cytoplasm"/>
    <property type="evidence" value="ECO:0007669"/>
    <property type="project" value="UniProtKB-SubCell"/>
</dbReference>
<dbReference type="InterPro" id="IPR038009">
    <property type="entry name" value="GlmU_C_LbH"/>
</dbReference>
<evidence type="ECO:0000256" key="7">
    <source>
        <dbReference type="ARBA" id="ARBA00022695"/>
    </source>
</evidence>
<dbReference type="CDD" id="cd03353">
    <property type="entry name" value="LbH_GlmU_C"/>
    <property type="match status" value="1"/>
</dbReference>
<dbReference type="GO" id="GO:0071555">
    <property type="term" value="P:cell wall organization"/>
    <property type="evidence" value="ECO:0007669"/>
    <property type="project" value="UniProtKB-KW"/>
</dbReference>
<evidence type="ECO:0000256" key="8">
    <source>
        <dbReference type="ARBA" id="ARBA00022723"/>
    </source>
</evidence>
<evidence type="ECO:0000256" key="9">
    <source>
        <dbReference type="ARBA" id="ARBA00022842"/>
    </source>
</evidence>
<proteinExistence type="inferred from homology"/>
<evidence type="ECO:0000256" key="5">
    <source>
        <dbReference type="ARBA" id="ARBA00022490"/>
    </source>
</evidence>
<comment type="function">
    <text evidence="17">Catalyzes the last two sequential reactions in the de novo biosynthetic pathway for UDP-N-acetylglucosamine (UDP-GlcNAc). The C-terminal domain catalyzes the transfer of acetyl group from acetyl coenzyme A to glucosamine-1-phosphate (GlcN-1-P) to produce N-acetylglucosamine-1-phosphate (GlcNAc-1-P), which is converted into UDP-GlcNAc by the transfer of uridine 5-monophosphate (from uridine 5-triphosphate), a reaction catalyzed by the N-terminal domain.</text>
</comment>
<evidence type="ECO:0000313" key="19">
    <source>
        <dbReference type="Proteomes" id="UP000306409"/>
    </source>
</evidence>
<dbReference type="KEGG" id="rher:EHE19_002540"/>
<evidence type="ECO:0000313" key="18">
    <source>
        <dbReference type="EMBL" id="QNU67430.1"/>
    </source>
</evidence>
<comment type="similarity">
    <text evidence="3">In the C-terminal section; belongs to the transferase hexapeptide repeat family.</text>
</comment>
<keyword evidence="13" id="KW-0012">Acyltransferase</keyword>
<dbReference type="Pfam" id="PF00132">
    <property type="entry name" value="Hexapep"/>
    <property type="match status" value="2"/>
</dbReference>
<dbReference type="InterPro" id="IPR050065">
    <property type="entry name" value="GlmU-like"/>
</dbReference>
<dbReference type="PANTHER" id="PTHR43584">
    <property type="entry name" value="NUCLEOTIDYL TRANSFERASE"/>
    <property type="match status" value="1"/>
</dbReference>
<comment type="catalytic activity">
    <reaction evidence="15">
        <text>alpha-D-glucosamine 1-phosphate + acetyl-CoA = N-acetyl-alpha-D-glucosamine 1-phosphate + CoA + H(+)</text>
        <dbReference type="Rhea" id="RHEA:13725"/>
        <dbReference type="ChEBI" id="CHEBI:15378"/>
        <dbReference type="ChEBI" id="CHEBI:57287"/>
        <dbReference type="ChEBI" id="CHEBI:57288"/>
        <dbReference type="ChEBI" id="CHEBI:57776"/>
        <dbReference type="ChEBI" id="CHEBI:58516"/>
        <dbReference type="EC" id="2.3.1.157"/>
    </reaction>
</comment>
<dbReference type="OrthoDB" id="9775031at2"/>
<keyword evidence="9" id="KW-0460">Magnesium</keyword>
<reference evidence="18 19" key="1">
    <citation type="submission" date="2020-09" db="EMBL/GenBank/DDBJ databases">
        <title>Characterization and genome sequencing of Ruminiclostridium sp. nov. MA18.</title>
        <authorList>
            <person name="Rettenmaier R."/>
            <person name="Kowollik M.-L."/>
            <person name="Liebl W."/>
            <person name="Zverlov V."/>
        </authorList>
    </citation>
    <scope>NUCLEOTIDE SEQUENCE [LARGE SCALE GENOMIC DNA]</scope>
    <source>
        <strain evidence="18 19">MA18</strain>
    </source>
</reference>
<organism evidence="18 19">
    <name type="scientific">Ruminiclostridium herbifermentans</name>
    <dbReference type="NCBI Taxonomy" id="2488810"/>
    <lineage>
        <taxon>Bacteria</taxon>
        <taxon>Bacillati</taxon>
        <taxon>Bacillota</taxon>
        <taxon>Clostridia</taxon>
        <taxon>Eubacteriales</taxon>
        <taxon>Oscillospiraceae</taxon>
        <taxon>Ruminiclostridium</taxon>
    </lineage>
</organism>
<dbReference type="Gene3D" id="2.160.10.10">
    <property type="entry name" value="Hexapeptide repeat proteins"/>
    <property type="match status" value="1"/>
</dbReference>
<evidence type="ECO:0000256" key="6">
    <source>
        <dbReference type="ARBA" id="ARBA00022679"/>
    </source>
</evidence>
<evidence type="ECO:0000256" key="16">
    <source>
        <dbReference type="ARBA" id="ARBA00048493"/>
    </source>
</evidence>
<comment type="similarity">
    <text evidence="4">In the N-terminal section; belongs to the N-acetylglucosamine-1-phosphate uridyltransferase family.</text>
</comment>
<accession>A0A4U7JH48</accession>
<dbReference type="Proteomes" id="UP000306409">
    <property type="component" value="Chromosome"/>
</dbReference>
<dbReference type="SUPFAM" id="SSF51161">
    <property type="entry name" value="Trimeric LpxA-like enzymes"/>
    <property type="match status" value="1"/>
</dbReference>
<dbReference type="RefSeq" id="WP_137697771.1">
    <property type="nucleotide sequence ID" value="NZ_CP061336.1"/>
</dbReference>
<gene>
    <name evidence="18" type="ORF">EHE19_002540</name>
</gene>
<dbReference type="GO" id="GO:0009252">
    <property type="term" value="P:peptidoglycan biosynthetic process"/>
    <property type="evidence" value="ECO:0007669"/>
    <property type="project" value="UniProtKB-KW"/>
</dbReference>
<keyword evidence="11" id="KW-0573">Peptidoglycan synthesis</keyword>
<dbReference type="InterPro" id="IPR029044">
    <property type="entry name" value="Nucleotide-diphossugar_trans"/>
</dbReference>
<keyword evidence="8" id="KW-0479">Metal-binding</keyword>
<dbReference type="GO" id="GO:0008360">
    <property type="term" value="P:regulation of cell shape"/>
    <property type="evidence" value="ECO:0007669"/>
    <property type="project" value="UniProtKB-KW"/>
</dbReference>
<comment type="subcellular location">
    <subcellularLocation>
        <location evidence="2">Cytoplasm</location>
    </subcellularLocation>
</comment>
<evidence type="ECO:0000256" key="10">
    <source>
        <dbReference type="ARBA" id="ARBA00022960"/>
    </source>
</evidence>
<dbReference type="SUPFAM" id="SSF53448">
    <property type="entry name" value="Nucleotide-diphospho-sugar transferases"/>
    <property type="match status" value="1"/>
</dbReference>
<keyword evidence="14" id="KW-0961">Cell wall biogenesis/degradation</keyword>
<evidence type="ECO:0000256" key="17">
    <source>
        <dbReference type="ARBA" id="ARBA00049628"/>
    </source>
</evidence>
<evidence type="ECO:0000256" key="3">
    <source>
        <dbReference type="ARBA" id="ARBA00007707"/>
    </source>
</evidence>
<sequence length="390" mass="42506">MYISLGLVISDNNDCDFKSKVAKEHHNILGRSVQQWSKVPLEEVTNNIQSISFQDLEKCKEILSQAQQVVINWSDQPLILAETVQRLLTIHIAEGNNATAVFASDGEAVVYAFDCKILIKKLNELNISSLSRDILKDIFKVTEKSNKSIYEDKSQFLIVKDRVALSLATEEIKSRINQQIMLSGVTIVDPSSTYIDYGVEIGMDSIILPNTILQGNTAIGEDCTIGPNSRISNCIIGNNVEVANSVAIDSSIGDETHVGPFAYLRPGSVIGSKVKIGDFVEIKKSLIGDKTKISHLTYIGDAEIGKNVNVGCGVVVVNYDGKHKNKTIVEDNCFIGCNTNLVSPVIVHSGAYTAAGSTITDAVPENSLAIARERQVIKHDWVSKKGLTRG</sequence>
<keyword evidence="7" id="KW-0548">Nucleotidyltransferase</keyword>
<evidence type="ECO:0000256" key="12">
    <source>
        <dbReference type="ARBA" id="ARBA00023268"/>
    </source>
</evidence>
<evidence type="ECO:0000256" key="15">
    <source>
        <dbReference type="ARBA" id="ARBA00048247"/>
    </source>
</evidence>